<dbReference type="RefSeq" id="WP_206708590.1">
    <property type="nucleotide sequence ID" value="NZ_CP059066.1"/>
</dbReference>
<dbReference type="PRINTS" id="PR00469">
    <property type="entry name" value="PNDRDTASEII"/>
</dbReference>
<dbReference type="SUPFAM" id="SSF51905">
    <property type="entry name" value="FAD/NAD(P)-binding domain"/>
    <property type="match status" value="1"/>
</dbReference>
<proteinExistence type="predicted"/>
<name>A0A8A0RME9_9FIRM</name>
<dbReference type="Gene3D" id="3.50.50.60">
    <property type="entry name" value="FAD/NAD(P)-binding domain"/>
    <property type="match status" value="2"/>
</dbReference>
<dbReference type="InterPro" id="IPR036188">
    <property type="entry name" value="FAD/NAD-bd_sf"/>
</dbReference>
<dbReference type="Proteomes" id="UP000662904">
    <property type="component" value="Chromosome"/>
</dbReference>
<dbReference type="PANTHER" id="PTHR42949:SF3">
    <property type="entry name" value="ANAEROBIC GLYCEROL-3-PHOSPHATE DEHYDROGENASE SUBUNIT B"/>
    <property type="match status" value="1"/>
</dbReference>
<dbReference type="AlphaFoldDB" id="A0A8A0RME9"/>
<keyword evidence="1 3" id="KW-0560">Oxidoreductase</keyword>
<dbReference type="EMBL" id="CP059066">
    <property type="protein sequence ID" value="QSQ08376.1"/>
    <property type="molecule type" value="Genomic_DNA"/>
</dbReference>
<feature type="domain" description="FAD/NAD(P)-binding" evidence="2">
    <location>
        <begin position="5"/>
        <end position="307"/>
    </location>
</feature>
<accession>A0A8A0RME9</accession>
<reference evidence="3" key="1">
    <citation type="submission" date="2020-07" db="EMBL/GenBank/DDBJ databases">
        <title>Koleobacter methoxysyntrophicus gen. nov., sp. nov., a novel anaerobic bacterium isolated from deep subsurface oil field and proposal of Koleobacterales ord. nov. in the phylum Firmicutes.</title>
        <authorList>
            <person name="Sakamoto S."/>
            <person name="Tamaki H."/>
        </authorList>
    </citation>
    <scope>NUCLEOTIDE SEQUENCE</scope>
    <source>
        <strain evidence="3">NRmbB1</strain>
    </source>
</reference>
<dbReference type="GO" id="GO:0050622">
    <property type="term" value="F:glycine dehydrogenase (cyanide-forming) activity"/>
    <property type="evidence" value="ECO:0007669"/>
    <property type="project" value="UniProtKB-EC"/>
</dbReference>
<evidence type="ECO:0000256" key="1">
    <source>
        <dbReference type="ARBA" id="ARBA00023002"/>
    </source>
</evidence>
<evidence type="ECO:0000313" key="4">
    <source>
        <dbReference type="Proteomes" id="UP000662904"/>
    </source>
</evidence>
<dbReference type="KEGG" id="kme:H0A61_00698"/>
<dbReference type="EC" id="1.4.99.5" evidence="3"/>
<dbReference type="PRINTS" id="PR00368">
    <property type="entry name" value="FADPNR"/>
</dbReference>
<gene>
    <name evidence="3" type="primary">hcnB_3</name>
    <name evidence="3" type="ORF">H0A61_00698</name>
</gene>
<dbReference type="InterPro" id="IPR023753">
    <property type="entry name" value="FAD/NAD-binding_dom"/>
</dbReference>
<sequence length="367" mass="39108">MKRTQVAIVGAGPAGLAAAIEVARAGGKVTLLDENSRPGGQLFKQIHKFFGSREHKAGVRGFRIGEQLLEDTKRLGVEVLLDSPVYGIFSDFTIGYINANKEYSIKAERIILATGASENALAFPGGTLPGVMGAGAAQTLINVHRVLPGKRVIMVGSGNVGLIVSYQLMQAGADVVALIEAAPEIGGYGVHASKIRRAGVPIYTSHTIKEVFGKDCVEGAVIVQLGRDWQPIDGTEKILKADTVCIAVGLNPLSELAWLAGCEFAFIPELGGHVPKHDLNMETTLKGLYVAGDITGVEEASSAMEEGRLAGIACAESLGLYPQDEAERLKQEVRERLNALRTGPFGQKRRNAKDRLVKLFLGGEQVE</sequence>
<evidence type="ECO:0000259" key="2">
    <source>
        <dbReference type="Pfam" id="PF07992"/>
    </source>
</evidence>
<dbReference type="PANTHER" id="PTHR42949">
    <property type="entry name" value="ANAEROBIC GLYCEROL-3-PHOSPHATE DEHYDROGENASE SUBUNIT B"/>
    <property type="match status" value="1"/>
</dbReference>
<keyword evidence="4" id="KW-1185">Reference proteome</keyword>
<dbReference type="InterPro" id="IPR051691">
    <property type="entry name" value="Metab_Enz_Cyan_OpOx_G3PDH"/>
</dbReference>
<organism evidence="3 4">
    <name type="scientific">Koleobacter methoxysyntrophicus</name>
    <dbReference type="NCBI Taxonomy" id="2751313"/>
    <lineage>
        <taxon>Bacteria</taxon>
        <taxon>Bacillati</taxon>
        <taxon>Bacillota</taxon>
        <taxon>Clostridia</taxon>
        <taxon>Koleobacterales</taxon>
        <taxon>Koleobacteraceae</taxon>
        <taxon>Koleobacter</taxon>
    </lineage>
</organism>
<dbReference type="Pfam" id="PF07992">
    <property type="entry name" value="Pyr_redox_2"/>
    <property type="match status" value="1"/>
</dbReference>
<evidence type="ECO:0000313" key="3">
    <source>
        <dbReference type="EMBL" id="QSQ08376.1"/>
    </source>
</evidence>
<protein>
    <submittedName>
        <fullName evidence="3">Hydrogen cyanide synthase subunit HcnB</fullName>
        <ecNumber evidence="3">1.4.99.5</ecNumber>
    </submittedName>
</protein>